<sequence length="99" mass="11864">MIVLTTVSSKKEAIFIAKKLLDKNAAACVNFYKIKSFYFWKEKLQKEKEFQLIIKTNNYKKVKKILLKHHSYDTPEIISLKFNKVYKKYKKWIKNSIKG</sequence>
<comment type="caution">
    <text evidence="2">The sequence shown here is derived from an EMBL/GenBank/DDBJ whole genome shotgun (WGS) entry which is preliminary data.</text>
</comment>
<name>A0A2I1NBN6_9BACT</name>
<evidence type="ECO:0000313" key="2">
    <source>
        <dbReference type="EMBL" id="PKZ29771.1"/>
    </source>
</evidence>
<dbReference type="RefSeq" id="WP_101636776.1">
    <property type="nucleotide sequence ID" value="NZ_BQNW01000001.1"/>
</dbReference>
<proteinExistence type="inferred from homology"/>
<comment type="similarity">
    <text evidence="1">Belongs to the CutA family.</text>
</comment>
<dbReference type="Gene3D" id="3.30.70.120">
    <property type="match status" value="1"/>
</dbReference>
<evidence type="ECO:0000256" key="1">
    <source>
        <dbReference type="ARBA" id="ARBA00010169"/>
    </source>
</evidence>
<dbReference type="Pfam" id="PF03091">
    <property type="entry name" value="CutA1"/>
    <property type="match status" value="1"/>
</dbReference>
<evidence type="ECO:0000313" key="3">
    <source>
        <dbReference type="Proteomes" id="UP000234639"/>
    </source>
</evidence>
<gene>
    <name evidence="2" type="ORF">CYJ41_02455</name>
</gene>
<dbReference type="GO" id="GO:0010038">
    <property type="term" value="P:response to metal ion"/>
    <property type="evidence" value="ECO:0007669"/>
    <property type="project" value="InterPro"/>
</dbReference>
<dbReference type="InterPro" id="IPR011322">
    <property type="entry name" value="N-reg_PII-like_a/b"/>
</dbReference>
<dbReference type="InterPro" id="IPR015867">
    <property type="entry name" value="N-reg_PII/ATP_PRibTrfase_C"/>
</dbReference>
<dbReference type="Proteomes" id="UP000234639">
    <property type="component" value="Unassembled WGS sequence"/>
</dbReference>
<dbReference type="PANTHER" id="PTHR23419">
    <property type="entry name" value="DIVALENT CATION TOLERANCE CUTA-RELATED"/>
    <property type="match status" value="1"/>
</dbReference>
<accession>A0A2I1NBN6</accession>
<dbReference type="AlphaFoldDB" id="A0A2I1NBN6"/>
<dbReference type="InterPro" id="IPR004323">
    <property type="entry name" value="Ion_tolerance_CutA"/>
</dbReference>
<reference evidence="2 3" key="1">
    <citation type="submission" date="2017-12" db="EMBL/GenBank/DDBJ databases">
        <title>Phylogenetic diversity of female urinary microbiome.</title>
        <authorList>
            <person name="Thomas-White K."/>
            <person name="Wolfe A.J."/>
        </authorList>
    </citation>
    <scope>NUCLEOTIDE SEQUENCE [LARGE SCALE GENOMIC DNA]</scope>
    <source>
        <strain evidence="2 3">UMB0112</strain>
    </source>
</reference>
<protein>
    <submittedName>
        <fullName evidence="2">Divalent-cation tolerance protein CutA</fullName>
    </submittedName>
</protein>
<dbReference type="SUPFAM" id="SSF54913">
    <property type="entry name" value="GlnB-like"/>
    <property type="match status" value="1"/>
</dbReference>
<dbReference type="PANTHER" id="PTHR23419:SF8">
    <property type="entry name" value="FI09726P"/>
    <property type="match status" value="1"/>
</dbReference>
<dbReference type="GO" id="GO:0005507">
    <property type="term" value="F:copper ion binding"/>
    <property type="evidence" value="ECO:0007669"/>
    <property type="project" value="TreeGrafter"/>
</dbReference>
<organism evidence="2 3">
    <name type="scientific">Campylobacter ureolyticus</name>
    <dbReference type="NCBI Taxonomy" id="827"/>
    <lineage>
        <taxon>Bacteria</taxon>
        <taxon>Pseudomonadati</taxon>
        <taxon>Campylobacterota</taxon>
        <taxon>Epsilonproteobacteria</taxon>
        <taxon>Campylobacterales</taxon>
        <taxon>Campylobacteraceae</taxon>
        <taxon>Campylobacter</taxon>
    </lineage>
</organism>
<dbReference type="EMBL" id="PKHU01000002">
    <property type="protein sequence ID" value="PKZ29771.1"/>
    <property type="molecule type" value="Genomic_DNA"/>
</dbReference>